<evidence type="ECO:0000313" key="1">
    <source>
        <dbReference type="EMBL" id="TCW31406.1"/>
    </source>
</evidence>
<gene>
    <name evidence="1" type="ORF">EV669_105107</name>
</gene>
<organism evidence="1 2">
    <name type="scientific">Gulbenkiania mobilis</name>
    <dbReference type="NCBI Taxonomy" id="397457"/>
    <lineage>
        <taxon>Bacteria</taxon>
        <taxon>Pseudomonadati</taxon>
        <taxon>Pseudomonadota</taxon>
        <taxon>Betaproteobacteria</taxon>
        <taxon>Neisseriales</taxon>
        <taxon>Chromobacteriaceae</taxon>
        <taxon>Gulbenkiania</taxon>
    </lineage>
</organism>
<sequence>MNLTHITQAGERWDLIAWRYYRDVRQVARLMEANPQAPATAVLPSGLRLTVPMLARDVANNTNGVPPWRR</sequence>
<evidence type="ECO:0000313" key="2">
    <source>
        <dbReference type="Proteomes" id="UP000294801"/>
    </source>
</evidence>
<dbReference type="RefSeq" id="WP_132098467.1">
    <property type="nucleotide sequence ID" value="NZ_SMDA01000005.1"/>
</dbReference>
<dbReference type="EMBL" id="SMDA01000005">
    <property type="protein sequence ID" value="TCW31406.1"/>
    <property type="molecule type" value="Genomic_DNA"/>
</dbReference>
<comment type="caution">
    <text evidence="1">The sequence shown here is derived from an EMBL/GenBank/DDBJ whole genome shotgun (WGS) entry which is preliminary data.</text>
</comment>
<protein>
    <submittedName>
        <fullName evidence="1">Tail protein X</fullName>
    </submittedName>
</protein>
<keyword evidence="2" id="KW-1185">Reference proteome</keyword>
<dbReference type="InterPro" id="IPR008861">
    <property type="entry name" value="GpX-like"/>
</dbReference>
<dbReference type="Proteomes" id="UP000294801">
    <property type="component" value="Unassembled WGS sequence"/>
</dbReference>
<name>A0ABY2CWF4_GULMO</name>
<reference evidence="1 2" key="1">
    <citation type="submission" date="2019-03" db="EMBL/GenBank/DDBJ databases">
        <title>Genomic Encyclopedia of Type Strains, Phase IV (KMG-IV): sequencing the most valuable type-strain genomes for metagenomic binning, comparative biology and taxonomic classification.</title>
        <authorList>
            <person name="Goeker M."/>
        </authorList>
    </citation>
    <scope>NUCLEOTIDE SEQUENCE [LARGE SCALE GENOMIC DNA]</scope>
    <source>
        <strain evidence="1 2">DSM 18507</strain>
    </source>
</reference>
<proteinExistence type="predicted"/>
<dbReference type="Pfam" id="PF05489">
    <property type="entry name" value="Phage_tail_X"/>
    <property type="match status" value="1"/>
</dbReference>
<accession>A0ABY2CWF4</accession>